<feature type="region of interest" description="Disordered" evidence="3">
    <location>
        <begin position="213"/>
        <end position="235"/>
    </location>
</feature>
<feature type="compositionally biased region" description="Basic and acidic residues" evidence="3">
    <location>
        <begin position="217"/>
        <end position="232"/>
    </location>
</feature>
<accession>A0A6F9DV75</accession>
<keyword evidence="2" id="KW-0802">TPR repeat</keyword>
<gene>
    <name evidence="5" type="primary">Ttc4</name>
</gene>
<dbReference type="GO" id="GO:0006457">
    <property type="term" value="P:protein folding"/>
    <property type="evidence" value="ECO:0007669"/>
    <property type="project" value="TreeGrafter"/>
</dbReference>
<dbReference type="CDD" id="cd21380">
    <property type="entry name" value="CTWD_Cns1"/>
    <property type="match status" value="1"/>
</dbReference>
<dbReference type="GO" id="GO:0051879">
    <property type="term" value="F:Hsp90 protein binding"/>
    <property type="evidence" value="ECO:0007669"/>
    <property type="project" value="InterPro"/>
</dbReference>
<feature type="domain" description="Cns1/TTC4 wheel" evidence="4">
    <location>
        <begin position="285"/>
        <end position="388"/>
    </location>
</feature>
<keyword evidence="1" id="KW-0677">Repeat</keyword>
<evidence type="ECO:0000256" key="1">
    <source>
        <dbReference type="ARBA" id="ARBA00022737"/>
    </source>
</evidence>
<name>A0A6F9DV75_9ASCI</name>
<dbReference type="Gene3D" id="1.25.40.10">
    <property type="entry name" value="Tetratricopeptide repeat domain"/>
    <property type="match status" value="1"/>
</dbReference>
<dbReference type="InterPro" id="IPR011990">
    <property type="entry name" value="TPR-like_helical_dom_sf"/>
</dbReference>
<proteinExistence type="evidence at transcript level"/>
<reference evidence="5" key="1">
    <citation type="submission" date="2020-04" db="EMBL/GenBank/DDBJ databases">
        <authorList>
            <person name="Neveu A P."/>
        </authorList>
    </citation>
    <scope>NUCLEOTIDE SEQUENCE</scope>
    <source>
        <tissue evidence="5">Whole embryo</tissue>
    </source>
</reference>
<dbReference type="GO" id="GO:0030544">
    <property type="term" value="F:Hsp70 protein binding"/>
    <property type="evidence" value="ECO:0007669"/>
    <property type="project" value="TreeGrafter"/>
</dbReference>
<dbReference type="EMBL" id="LR791482">
    <property type="protein sequence ID" value="CAB3267344.1"/>
    <property type="molecule type" value="mRNA"/>
</dbReference>
<dbReference type="PANTHER" id="PTHR46035">
    <property type="entry name" value="TETRATRICOPEPTIDE REPEAT PROTEIN 4"/>
    <property type="match status" value="1"/>
</dbReference>
<evidence type="ECO:0000259" key="4">
    <source>
        <dbReference type="Pfam" id="PF18972"/>
    </source>
</evidence>
<dbReference type="PANTHER" id="PTHR46035:SF1">
    <property type="entry name" value="TETRATRICOPEPTIDE REPEAT PROTEIN 4"/>
    <property type="match status" value="1"/>
</dbReference>
<organism evidence="5">
    <name type="scientific">Phallusia mammillata</name>
    <dbReference type="NCBI Taxonomy" id="59560"/>
    <lineage>
        <taxon>Eukaryota</taxon>
        <taxon>Metazoa</taxon>
        <taxon>Chordata</taxon>
        <taxon>Tunicata</taxon>
        <taxon>Ascidiacea</taxon>
        <taxon>Phlebobranchia</taxon>
        <taxon>Ascidiidae</taxon>
        <taxon>Phallusia</taxon>
    </lineage>
</organism>
<dbReference type="GO" id="GO:0005634">
    <property type="term" value="C:nucleus"/>
    <property type="evidence" value="ECO:0007669"/>
    <property type="project" value="TreeGrafter"/>
</dbReference>
<evidence type="ECO:0000256" key="2">
    <source>
        <dbReference type="ARBA" id="ARBA00022803"/>
    </source>
</evidence>
<protein>
    <submittedName>
        <fullName evidence="5">Tetratricopeptide repeat protein 4-like</fullName>
    </submittedName>
</protein>
<evidence type="ECO:0000313" key="5">
    <source>
        <dbReference type="EMBL" id="CAB3267344.1"/>
    </source>
</evidence>
<evidence type="ECO:0000256" key="3">
    <source>
        <dbReference type="SAM" id="MobiDB-lite"/>
    </source>
</evidence>
<dbReference type="InterPro" id="IPR044059">
    <property type="entry name" value="Csn1/TTC4_wheel"/>
</dbReference>
<dbReference type="SUPFAM" id="SSF48452">
    <property type="entry name" value="TPR-like"/>
    <property type="match status" value="1"/>
</dbReference>
<sequence length="401" mass="47025">MASVKKSKMTDEERQKLIKKLNKETEEFIQQKLEKNKDYKYTDGFTVDNVEEICATHPAFMQKQPTQEEIDNNPMLQALQAIQYDDPEDTPEEKALELKKDGNFQYKCKKFKRAYAAYTEALRNKFDNTELRSTLFFNRSAANYQLENFRSSLHDANEAVKLNPDYVKAVVKCAQCCSALKRYQDAMDWSKVLLSLDADNTIGNQIYEKSKNSLQIQKRDQRKNEHEKEKQRQAKKSLITAIKQRGIQLSSISKDAHDNSDEEEDSLKLSEFETLNVSKSMVHLDDKGSLIWPVMFVYPEFKTTDFIEEFHETSIFLDHLSIMFEQQPDWDTEQHYKLENLEVYYENRQTENLHKVTMESTLLSVLKEKSMVVQAGTANFIILSRTSKFYDYFMSKHNVIM</sequence>
<dbReference type="GO" id="GO:0005829">
    <property type="term" value="C:cytosol"/>
    <property type="evidence" value="ECO:0007669"/>
    <property type="project" value="TreeGrafter"/>
</dbReference>
<dbReference type="Pfam" id="PF18972">
    <property type="entry name" value="Wheel"/>
    <property type="match status" value="1"/>
</dbReference>
<dbReference type="AlphaFoldDB" id="A0A6F9DV75"/>